<sequence>MTCAICSGAMEPKFSALVLGKHLAQYFYCRSCGFLAVRDPHWLEEAYSRAIANADTGLVLRNLDLAPKVASTLFWLAGERGDGRFVDLAGGYGLLTRMMRDLGFDFYWQDKYCENILAAGFEYRPEHGPCRAVTAFEVLEHLADPLPFVEEALTTYRPDHFLFSTELYEGEPPAPERWNYYAFATGQHVAFFQRRTLQKLADRLGLHFASANRLHLFSRQPVDEYLLRMVTGLLASPLSLYIRFRLGSRTVRDQELMLGISRDGDLKP</sequence>
<proteinExistence type="predicted"/>
<protein>
    <submittedName>
        <fullName evidence="1">Class I SAM-dependent methyltransferase</fullName>
    </submittedName>
</protein>
<evidence type="ECO:0000313" key="2">
    <source>
        <dbReference type="Proteomes" id="UP000641025"/>
    </source>
</evidence>
<dbReference type="RefSeq" id="WP_199393748.1">
    <property type="nucleotide sequence ID" value="NZ_JAEMHK010000002.1"/>
</dbReference>
<dbReference type="InterPro" id="IPR029063">
    <property type="entry name" value="SAM-dependent_MTases_sf"/>
</dbReference>
<dbReference type="Gene3D" id="3.40.50.150">
    <property type="entry name" value="Vaccinia Virus protein VP39"/>
    <property type="match status" value="1"/>
</dbReference>
<dbReference type="SUPFAM" id="SSF53335">
    <property type="entry name" value="S-adenosyl-L-methionine-dependent methyltransferases"/>
    <property type="match status" value="1"/>
</dbReference>
<dbReference type="EMBL" id="JAEMHK010000002">
    <property type="protein sequence ID" value="MBJ6799233.1"/>
    <property type="molecule type" value="Genomic_DNA"/>
</dbReference>
<comment type="caution">
    <text evidence="1">The sequence shown here is derived from an EMBL/GenBank/DDBJ whole genome shotgun (WGS) entry which is preliminary data.</text>
</comment>
<accession>A0ABS0YMN2</accession>
<dbReference type="Proteomes" id="UP000641025">
    <property type="component" value="Unassembled WGS sequence"/>
</dbReference>
<name>A0ABS0YMN2_9BACT</name>
<dbReference type="Pfam" id="PF13489">
    <property type="entry name" value="Methyltransf_23"/>
    <property type="match status" value="1"/>
</dbReference>
<keyword evidence="1" id="KW-0489">Methyltransferase</keyword>
<keyword evidence="2" id="KW-1185">Reference proteome</keyword>
<dbReference type="GO" id="GO:0008168">
    <property type="term" value="F:methyltransferase activity"/>
    <property type="evidence" value="ECO:0007669"/>
    <property type="project" value="UniProtKB-KW"/>
</dbReference>
<evidence type="ECO:0000313" key="1">
    <source>
        <dbReference type="EMBL" id="MBJ6799233.1"/>
    </source>
</evidence>
<gene>
    <name evidence="1" type="ORF">JFN90_03680</name>
</gene>
<reference evidence="1 2" key="1">
    <citation type="submission" date="2020-12" db="EMBL/GenBank/DDBJ databases">
        <title>Geomonas sp. Red259, isolated from paddy soil.</title>
        <authorList>
            <person name="Xu Z."/>
            <person name="Zhang Z."/>
            <person name="Masuda Y."/>
            <person name="Itoh H."/>
            <person name="Senoo K."/>
        </authorList>
    </citation>
    <scope>NUCLEOTIDE SEQUENCE [LARGE SCALE GENOMIC DNA]</scope>
    <source>
        <strain evidence="1 2">Red259</strain>
    </source>
</reference>
<dbReference type="GO" id="GO:0032259">
    <property type="term" value="P:methylation"/>
    <property type="evidence" value="ECO:0007669"/>
    <property type="project" value="UniProtKB-KW"/>
</dbReference>
<keyword evidence="1" id="KW-0808">Transferase</keyword>
<organism evidence="1 2">
    <name type="scientific">Geomonas propionica</name>
    <dbReference type="NCBI Taxonomy" id="2798582"/>
    <lineage>
        <taxon>Bacteria</taxon>
        <taxon>Pseudomonadati</taxon>
        <taxon>Thermodesulfobacteriota</taxon>
        <taxon>Desulfuromonadia</taxon>
        <taxon>Geobacterales</taxon>
        <taxon>Geobacteraceae</taxon>
        <taxon>Geomonas</taxon>
    </lineage>
</organism>